<dbReference type="AlphaFoldDB" id="A0A5Y3UTG0"/>
<dbReference type="Pfam" id="PF03625">
    <property type="entry name" value="DUF302"/>
    <property type="match status" value="1"/>
</dbReference>
<organism evidence="2">
    <name type="scientific">Salmonella enterica subsp. salamae</name>
    <dbReference type="NCBI Taxonomy" id="59202"/>
    <lineage>
        <taxon>Bacteria</taxon>
        <taxon>Pseudomonadati</taxon>
        <taxon>Pseudomonadota</taxon>
        <taxon>Gammaproteobacteria</taxon>
        <taxon>Enterobacterales</taxon>
        <taxon>Enterobacteriaceae</taxon>
        <taxon>Salmonella</taxon>
    </lineage>
</organism>
<comment type="caution">
    <text evidence="2">The sequence shown here is derived from an EMBL/GenBank/DDBJ whole genome shotgun (WGS) entry which is preliminary data.</text>
</comment>
<evidence type="ECO:0000313" key="2">
    <source>
        <dbReference type="EMBL" id="ECJ2324173.1"/>
    </source>
</evidence>
<dbReference type="PANTHER" id="PTHR38342">
    <property type="entry name" value="SLR5037 PROTEIN"/>
    <property type="match status" value="1"/>
</dbReference>
<dbReference type="InterPro" id="IPR035923">
    <property type="entry name" value="TT1751-like_sf"/>
</dbReference>
<proteinExistence type="predicted"/>
<accession>A0A5Y3UTG0</accession>
<dbReference type="SUPFAM" id="SSF103247">
    <property type="entry name" value="TT1751-like"/>
    <property type="match status" value="1"/>
</dbReference>
<dbReference type="EMBL" id="AAIXRY010000001">
    <property type="protein sequence ID" value="ECJ2324173.1"/>
    <property type="molecule type" value="Genomic_DNA"/>
</dbReference>
<gene>
    <name evidence="2" type="ORF">FNJ06_00780</name>
</gene>
<reference evidence="2" key="1">
    <citation type="submission" date="2019-07" db="EMBL/GenBank/DDBJ databases">
        <authorList>
            <person name="Ashton P.M."/>
            <person name="Dallman T."/>
            <person name="Nair S."/>
            <person name="De Pinna E."/>
            <person name="Peters T."/>
            <person name="Grant K."/>
        </authorList>
    </citation>
    <scope>NUCLEOTIDE SEQUENCE [LARGE SCALE GENOMIC DNA]</scope>
    <source>
        <strain evidence="2">598112</strain>
    </source>
</reference>
<dbReference type="PANTHER" id="PTHR38342:SF2">
    <property type="entry name" value="INNER MEMBRANE OR EXPORTED"/>
    <property type="match status" value="1"/>
</dbReference>
<protein>
    <submittedName>
        <fullName evidence="2">DUF302 domain-containing protein</fullName>
    </submittedName>
</protein>
<dbReference type="CDD" id="cd14797">
    <property type="entry name" value="DUF302"/>
    <property type="match status" value="1"/>
</dbReference>
<feature type="domain" description="DUF302" evidence="1">
    <location>
        <begin position="63"/>
        <end position="123"/>
    </location>
</feature>
<sequence length="153" mass="16929">MSTILKPFLLAVTLMLILIRPGFATEDGAITMVKTYSAYDYPQTRSRLMQAIADHGLVLFGEFDHARAAQDVNLKMPPTTVLVFGNPKGGTPLMLAHPELALDLPFRLLISQQADGRTLVSYHPAETLQRYGLDTAAIQVLKKLEQLVEKSIH</sequence>
<dbReference type="Gene3D" id="3.30.310.70">
    <property type="entry name" value="TT1751-like domain"/>
    <property type="match status" value="1"/>
</dbReference>
<dbReference type="Proteomes" id="UP000839824">
    <property type="component" value="Unassembled WGS sequence"/>
</dbReference>
<dbReference type="InterPro" id="IPR005180">
    <property type="entry name" value="DUF302"/>
</dbReference>
<name>A0A5Y3UTG0_SALER</name>
<evidence type="ECO:0000259" key="1">
    <source>
        <dbReference type="Pfam" id="PF03625"/>
    </source>
</evidence>